<keyword evidence="8" id="KW-1185">Reference proteome</keyword>
<keyword evidence="1 5" id="KW-0963">Cytoplasm</keyword>
<evidence type="ECO:0000256" key="3">
    <source>
        <dbReference type="ARBA" id="ARBA00022679"/>
    </source>
</evidence>
<dbReference type="HAMAP" id="MF_00560">
    <property type="entry name" value="Tran_acon_Me_trans"/>
    <property type="match status" value="1"/>
</dbReference>
<comment type="function">
    <text evidence="5">Catalyzes the S-adenosylmethionine monomethyl esterification of trans-aconitate.</text>
</comment>
<dbReference type="InterPro" id="IPR023149">
    <property type="entry name" value="Trans_acon_MeTrfase_C"/>
</dbReference>
<keyword evidence="2 5" id="KW-0489">Methyltransferase</keyword>
<sequence>MTSPTWDPAQYGRFASPRSRPFHDLLSHVGATAPRTVVDVGCGPGNLTVELARRWPQARVRGVDSSPEMVAAAPAEAGVEFAVATAEEFDATGVDVVVSNAVLQWVPTHRELLRRWACQLSPGAWLAFQVPANFDAPSHVLMRELAASPPWRHRLAGVLRGTESVAAPGEYLDLLAGAGLLADVWQTEYLHVLPGEDPVLEWVRGTGLRPVLQALDAASAAEFEREYASLLRTAYPTHDYGTPFPFRRTFAVSTLPG</sequence>
<dbReference type="PANTHER" id="PTHR43861">
    <property type="entry name" value="TRANS-ACONITATE 2-METHYLTRANSFERASE-RELATED"/>
    <property type="match status" value="1"/>
</dbReference>
<gene>
    <name evidence="5" type="primary">tam</name>
    <name evidence="7" type="ORF">AB1207_00795</name>
</gene>
<comment type="caution">
    <text evidence="7">The sequence shown here is derived from an EMBL/GenBank/DDBJ whole genome shotgun (WGS) entry which is preliminary data.</text>
</comment>
<organism evidence="7 8">
    <name type="scientific">Kineococcus endophyticus</name>
    <dbReference type="NCBI Taxonomy" id="1181883"/>
    <lineage>
        <taxon>Bacteria</taxon>
        <taxon>Bacillati</taxon>
        <taxon>Actinomycetota</taxon>
        <taxon>Actinomycetes</taxon>
        <taxon>Kineosporiales</taxon>
        <taxon>Kineosporiaceae</taxon>
        <taxon>Kineococcus</taxon>
    </lineage>
</organism>
<evidence type="ECO:0000256" key="5">
    <source>
        <dbReference type="HAMAP-Rule" id="MF_00560"/>
    </source>
</evidence>
<accession>A0ABV3P0Y2</accession>
<dbReference type="InterPro" id="IPR023506">
    <property type="entry name" value="Trans-aconitate_MeTrfase"/>
</dbReference>
<evidence type="ECO:0000256" key="1">
    <source>
        <dbReference type="ARBA" id="ARBA00022490"/>
    </source>
</evidence>
<dbReference type="CDD" id="cd02440">
    <property type="entry name" value="AdoMet_MTases"/>
    <property type="match status" value="1"/>
</dbReference>
<evidence type="ECO:0000256" key="2">
    <source>
        <dbReference type="ARBA" id="ARBA00022603"/>
    </source>
</evidence>
<name>A0ABV3P0Y2_9ACTN</name>
<evidence type="ECO:0000313" key="8">
    <source>
        <dbReference type="Proteomes" id="UP001555826"/>
    </source>
</evidence>
<protein>
    <recommendedName>
        <fullName evidence="5">Trans-aconitate 2-methyltransferase</fullName>
        <ecNumber evidence="5">2.1.1.144</ecNumber>
    </recommendedName>
</protein>
<dbReference type="GO" id="GO:0032259">
    <property type="term" value="P:methylation"/>
    <property type="evidence" value="ECO:0007669"/>
    <property type="project" value="UniProtKB-KW"/>
</dbReference>
<keyword evidence="3 5" id="KW-0808">Transferase</keyword>
<proteinExistence type="inferred from homology"/>
<dbReference type="Pfam" id="PF13649">
    <property type="entry name" value="Methyltransf_25"/>
    <property type="match status" value="1"/>
</dbReference>
<comment type="catalytic activity">
    <reaction evidence="5">
        <text>trans-aconitate + S-adenosyl-L-methionine = (E)-3-(methoxycarbonyl)pent-2-enedioate + S-adenosyl-L-homocysteine</text>
        <dbReference type="Rhea" id="RHEA:14969"/>
        <dbReference type="ChEBI" id="CHEBI:15708"/>
        <dbReference type="ChEBI" id="CHEBI:57470"/>
        <dbReference type="ChEBI" id="CHEBI:57856"/>
        <dbReference type="ChEBI" id="CHEBI:59789"/>
        <dbReference type="EC" id="2.1.1.144"/>
    </reaction>
</comment>
<evidence type="ECO:0000259" key="6">
    <source>
        <dbReference type="Pfam" id="PF13649"/>
    </source>
</evidence>
<dbReference type="Gene3D" id="3.40.50.150">
    <property type="entry name" value="Vaccinia Virus protein VP39"/>
    <property type="match status" value="1"/>
</dbReference>
<dbReference type="Gene3D" id="1.10.150.290">
    <property type="entry name" value="S-adenosyl-L-methionine-dependent methyltransferases"/>
    <property type="match status" value="1"/>
</dbReference>
<dbReference type="NCBIfam" id="NF010703">
    <property type="entry name" value="PRK14103.1"/>
    <property type="match status" value="1"/>
</dbReference>
<evidence type="ECO:0000313" key="7">
    <source>
        <dbReference type="EMBL" id="MEW9263276.1"/>
    </source>
</evidence>
<dbReference type="RefSeq" id="WP_367635872.1">
    <property type="nucleotide sequence ID" value="NZ_JBFNQN010000001.1"/>
</dbReference>
<comment type="similarity">
    <text evidence="5">Belongs to the methyltransferase superfamily. Tam family.</text>
</comment>
<dbReference type="PANTHER" id="PTHR43861:SF1">
    <property type="entry name" value="TRANS-ACONITATE 2-METHYLTRANSFERASE"/>
    <property type="match status" value="1"/>
</dbReference>
<dbReference type="InterPro" id="IPR041698">
    <property type="entry name" value="Methyltransf_25"/>
</dbReference>
<dbReference type="GO" id="GO:0030798">
    <property type="term" value="F:trans-aconitate 2-methyltransferase activity"/>
    <property type="evidence" value="ECO:0007669"/>
    <property type="project" value="UniProtKB-EC"/>
</dbReference>
<evidence type="ECO:0000256" key="4">
    <source>
        <dbReference type="ARBA" id="ARBA00022691"/>
    </source>
</evidence>
<dbReference type="Proteomes" id="UP001555826">
    <property type="component" value="Unassembled WGS sequence"/>
</dbReference>
<reference evidence="7 8" key="1">
    <citation type="submission" date="2024-07" db="EMBL/GenBank/DDBJ databases">
        <authorList>
            <person name="Thanompreechachai J."/>
            <person name="Duangmal K."/>
        </authorList>
    </citation>
    <scope>NUCLEOTIDE SEQUENCE [LARGE SCALE GENOMIC DNA]</scope>
    <source>
        <strain evidence="7 8">KCTC 19886</strain>
    </source>
</reference>
<keyword evidence="4 5" id="KW-0949">S-adenosyl-L-methionine</keyword>
<dbReference type="EMBL" id="JBFNQN010000001">
    <property type="protein sequence ID" value="MEW9263276.1"/>
    <property type="molecule type" value="Genomic_DNA"/>
</dbReference>
<dbReference type="SUPFAM" id="SSF53335">
    <property type="entry name" value="S-adenosyl-L-methionine-dependent methyltransferases"/>
    <property type="match status" value="1"/>
</dbReference>
<dbReference type="InterPro" id="IPR029063">
    <property type="entry name" value="SAM-dependent_MTases_sf"/>
</dbReference>
<dbReference type="EC" id="2.1.1.144" evidence="5"/>
<comment type="subcellular location">
    <subcellularLocation>
        <location evidence="5">Cytoplasm</location>
    </subcellularLocation>
</comment>
<feature type="domain" description="Methyltransferase" evidence="6">
    <location>
        <begin position="37"/>
        <end position="123"/>
    </location>
</feature>